<keyword evidence="6" id="KW-1185">Reference proteome</keyword>
<evidence type="ECO:0000256" key="1">
    <source>
        <dbReference type="ARBA" id="ARBA00023125"/>
    </source>
</evidence>
<dbReference type="SMART" id="SM00448">
    <property type="entry name" value="REC"/>
    <property type="match status" value="1"/>
</dbReference>
<dbReference type="SMART" id="SM00421">
    <property type="entry name" value="HTH_LUXR"/>
    <property type="match status" value="1"/>
</dbReference>
<proteinExistence type="predicted"/>
<sequence length="200" mass="21183">MRIILATGLRLVNEALASYIEANSPSRVETCVDIGELVARLKGGACVDCVVVDSDAFALPRFEVLQRLRDANAATKVLLLTASLRSAAAEALLSAGASAVLPKSLGGAFLLDALTLVQSGRVPAYPADDTERSPLSASTLTRREQALLAHLCAGRSNKEIATDFGLREGTVKLCARSIRAKLGARNRRHLMFLAEQGAVI</sequence>
<organism evidence="5 6">
    <name type="scientific">Albidovulum sediminis</name>
    <dbReference type="NCBI Taxonomy" id="3066345"/>
    <lineage>
        <taxon>Bacteria</taxon>
        <taxon>Pseudomonadati</taxon>
        <taxon>Pseudomonadota</taxon>
        <taxon>Alphaproteobacteria</taxon>
        <taxon>Rhodobacterales</taxon>
        <taxon>Paracoccaceae</taxon>
        <taxon>Albidovulum</taxon>
    </lineage>
</organism>
<dbReference type="PANTHER" id="PTHR45566:SF1">
    <property type="entry name" value="HTH-TYPE TRANSCRIPTIONAL REGULATOR YHJB-RELATED"/>
    <property type="match status" value="1"/>
</dbReference>
<reference evidence="6" key="1">
    <citation type="submission" date="2023-07" db="EMBL/GenBank/DDBJ databases">
        <title>Defluviimonas sediminis sp. nov., isolated from mangrove sediment.</title>
        <authorList>
            <person name="Liu L."/>
            <person name="Li J."/>
            <person name="Huang Y."/>
            <person name="Pan J."/>
            <person name="Li M."/>
        </authorList>
    </citation>
    <scope>NUCLEOTIDE SEQUENCE [LARGE SCALE GENOMIC DNA]</scope>
    <source>
        <strain evidence="6">FT324</strain>
    </source>
</reference>
<dbReference type="Proteomes" id="UP001205601">
    <property type="component" value="Unassembled WGS sequence"/>
</dbReference>
<dbReference type="RefSeq" id="WP_261494686.1">
    <property type="nucleotide sequence ID" value="NZ_JAOCQF010000001.1"/>
</dbReference>
<name>A0ABT2NP28_9RHOB</name>
<dbReference type="PANTHER" id="PTHR45566">
    <property type="entry name" value="HTH-TYPE TRANSCRIPTIONAL REGULATOR YHJB-RELATED"/>
    <property type="match status" value="1"/>
</dbReference>
<comment type="caution">
    <text evidence="5">The sequence shown here is derived from an EMBL/GenBank/DDBJ whole genome shotgun (WGS) entry which is preliminary data.</text>
</comment>
<evidence type="ECO:0000313" key="6">
    <source>
        <dbReference type="Proteomes" id="UP001205601"/>
    </source>
</evidence>
<protein>
    <submittedName>
        <fullName evidence="5">LuxR C-terminal-related transcriptional regulator</fullName>
    </submittedName>
</protein>
<accession>A0ABT2NP28</accession>
<evidence type="ECO:0000256" key="2">
    <source>
        <dbReference type="PROSITE-ProRule" id="PRU00169"/>
    </source>
</evidence>
<evidence type="ECO:0000259" key="3">
    <source>
        <dbReference type="PROSITE" id="PS50043"/>
    </source>
</evidence>
<evidence type="ECO:0000313" key="5">
    <source>
        <dbReference type="EMBL" id="MCT8329270.1"/>
    </source>
</evidence>
<dbReference type="PROSITE" id="PS50110">
    <property type="entry name" value="RESPONSE_REGULATORY"/>
    <property type="match status" value="1"/>
</dbReference>
<evidence type="ECO:0000259" key="4">
    <source>
        <dbReference type="PROSITE" id="PS50110"/>
    </source>
</evidence>
<keyword evidence="2" id="KW-0597">Phosphoprotein</keyword>
<gene>
    <name evidence="5" type="ORF">N5I32_07075</name>
</gene>
<dbReference type="InterPro" id="IPR036388">
    <property type="entry name" value="WH-like_DNA-bd_sf"/>
</dbReference>
<dbReference type="Pfam" id="PF00072">
    <property type="entry name" value="Response_reg"/>
    <property type="match status" value="1"/>
</dbReference>
<dbReference type="Gene3D" id="1.10.10.10">
    <property type="entry name" value="Winged helix-like DNA-binding domain superfamily/Winged helix DNA-binding domain"/>
    <property type="match status" value="1"/>
</dbReference>
<dbReference type="InterPro" id="IPR011006">
    <property type="entry name" value="CheY-like_superfamily"/>
</dbReference>
<dbReference type="PROSITE" id="PS00622">
    <property type="entry name" value="HTH_LUXR_1"/>
    <property type="match status" value="1"/>
</dbReference>
<feature type="domain" description="HTH luxR-type" evidence="3">
    <location>
        <begin position="133"/>
        <end position="198"/>
    </location>
</feature>
<dbReference type="EMBL" id="JAOCQF010000001">
    <property type="protein sequence ID" value="MCT8329270.1"/>
    <property type="molecule type" value="Genomic_DNA"/>
</dbReference>
<feature type="modified residue" description="4-aspartylphosphate" evidence="2">
    <location>
        <position position="53"/>
    </location>
</feature>
<dbReference type="InterPro" id="IPR051015">
    <property type="entry name" value="EvgA-like"/>
</dbReference>
<feature type="domain" description="Response regulatory" evidence="4">
    <location>
        <begin position="2"/>
        <end position="118"/>
    </location>
</feature>
<dbReference type="Pfam" id="PF00196">
    <property type="entry name" value="GerE"/>
    <property type="match status" value="1"/>
</dbReference>
<dbReference type="InterPro" id="IPR016032">
    <property type="entry name" value="Sig_transdc_resp-reg_C-effctor"/>
</dbReference>
<dbReference type="InterPro" id="IPR001789">
    <property type="entry name" value="Sig_transdc_resp-reg_receiver"/>
</dbReference>
<dbReference type="SUPFAM" id="SSF52172">
    <property type="entry name" value="CheY-like"/>
    <property type="match status" value="1"/>
</dbReference>
<dbReference type="PROSITE" id="PS50043">
    <property type="entry name" value="HTH_LUXR_2"/>
    <property type="match status" value="1"/>
</dbReference>
<dbReference type="Gene3D" id="3.40.50.2300">
    <property type="match status" value="1"/>
</dbReference>
<keyword evidence="1" id="KW-0238">DNA-binding</keyword>
<dbReference type="SUPFAM" id="SSF46894">
    <property type="entry name" value="C-terminal effector domain of the bipartite response regulators"/>
    <property type="match status" value="1"/>
</dbReference>
<dbReference type="InterPro" id="IPR000792">
    <property type="entry name" value="Tscrpt_reg_LuxR_C"/>
</dbReference>
<dbReference type="PRINTS" id="PR00038">
    <property type="entry name" value="HTHLUXR"/>
</dbReference>
<dbReference type="CDD" id="cd06170">
    <property type="entry name" value="LuxR_C_like"/>
    <property type="match status" value="1"/>
</dbReference>